<evidence type="ECO:0000256" key="1">
    <source>
        <dbReference type="SAM" id="SignalP"/>
    </source>
</evidence>
<keyword evidence="4" id="KW-1185">Reference proteome</keyword>
<evidence type="ECO:0000259" key="2">
    <source>
        <dbReference type="SMART" id="SM00245"/>
    </source>
</evidence>
<protein>
    <submittedName>
        <fullName evidence="3">S41 family peptidase</fullName>
    </submittedName>
</protein>
<evidence type="ECO:0000313" key="4">
    <source>
        <dbReference type="Proteomes" id="UP001501352"/>
    </source>
</evidence>
<reference evidence="3 4" key="1">
    <citation type="journal article" date="2019" name="Int. J. Syst. Evol. Microbiol.">
        <title>The Global Catalogue of Microorganisms (GCM) 10K type strain sequencing project: providing services to taxonomists for standard genome sequencing and annotation.</title>
        <authorList>
            <consortium name="The Broad Institute Genomics Platform"/>
            <consortium name="The Broad Institute Genome Sequencing Center for Infectious Disease"/>
            <person name="Wu L."/>
            <person name="Ma J."/>
        </authorList>
    </citation>
    <scope>NUCLEOTIDE SEQUENCE [LARGE SCALE GENOMIC DNA]</scope>
    <source>
        <strain evidence="3 4">JCM 12928</strain>
    </source>
</reference>
<dbReference type="CDD" id="cd07562">
    <property type="entry name" value="Peptidase_S41_TRI"/>
    <property type="match status" value="1"/>
</dbReference>
<dbReference type="PANTHER" id="PTHR32060">
    <property type="entry name" value="TAIL-SPECIFIC PROTEASE"/>
    <property type="match status" value="1"/>
</dbReference>
<dbReference type="Pfam" id="PF14684">
    <property type="entry name" value="Tricorn_C1"/>
    <property type="match status" value="1"/>
</dbReference>
<feature type="domain" description="Tail specific protease" evidence="2">
    <location>
        <begin position="195"/>
        <end position="387"/>
    </location>
</feature>
<dbReference type="Gene3D" id="3.30.750.44">
    <property type="match status" value="1"/>
</dbReference>
<sequence length="424" mass="45573">MPLRRLFLRLTLSAALALAAGATPTFAAEKNDAVTVAVARPDRDRARMNQRVFDQVWGEVRSQYYDPQLHGVDWNEARRTFRPRALAAPDDRALYGALGEMLRLLNDDHAGVAPPAVARRQDQLRERRAAIGVTLRPDPEHRGEYTVESVRTGSPAAAAGVAEGWRLVLGDDGWSPEQDVVEGRTLHLTFTDEEGAAHPLAITPVVMEPRPAFVADNLRPGVMVFRIEGFEPGLGRWMGDQLAELDPDTDVVIDMRGNPGGRLLEADAVLSCFLPNDQAWATRTSRSGRRIVMRTAGGCGDLQQPVANDLAILVDGSSRSAAELTPAALQEAGRAVVVGEPTAGAVLISQESRLPDGGRLTLSRADFVTSGGVRLEKHGVTPDLPAAVTREDRRAGRDPALDAAIAALGERSSRDIAIVGVQAP</sequence>
<accession>A0ABN1GEG3</accession>
<organism evidence="3 4">
    <name type="scientific">Brevundimonas kwangchunensis</name>
    <dbReference type="NCBI Taxonomy" id="322163"/>
    <lineage>
        <taxon>Bacteria</taxon>
        <taxon>Pseudomonadati</taxon>
        <taxon>Pseudomonadota</taxon>
        <taxon>Alphaproteobacteria</taxon>
        <taxon>Caulobacterales</taxon>
        <taxon>Caulobacteraceae</taxon>
        <taxon>Brevundimonas</taxon>
    </lineage>
</organism>
<dbReference type="PROSITE" id="PS51318">
    <property type="entry name" value="TAT"/>
    <property type="match status" value="1"/>
</dbReference>
<dbReference type="InterPro" id="IPR036034">
    <property type="entry name" value="PDZ_sf"/>
</dbReference>
<dbReference type="InterPro" id="IPR005151">
    <property type="entry name" value="Tail-specific_protease"/>
</dbReference>
<dbReference type="SUPFAM" id="SSF52096">
    <property type="entry name" value="ClpP/crotonase"/>
    <property type="match status" value="1"/>
</dbReference>
<evidence type="ECO:0000313" key="3">
    <source>
        <dbReference type="EMBL" id="GAA0609555.1"/>
    </source>
</evidence>
<feature type="signal peptide" evidence="1">
    <location>
        <begin position="1"/>
        <end position="27"/>
    </location>
</feature>
<dbReference type="Gene3D" id="2.30.42.10">
    <property type="match status" value="1"/>
</dbReference>
<dbReference type="InterPro" id="IPR028204">
    <property type="entry name" value="Tricorn_C1"/>
</dbReference>
<proteinExistence type="predicted"/>
<feature type="chain" id="PRO_5046731519" evidence="1">
    <location>
        <begin position="28"/>
        <end position="424"/>
    </location>
</feature>
<dbReference type="Pfam" id="PF03572">
    <property type="entry name" value="Peptidase_S41"/>
    <property type="match status" value="1"/>
</dbReference>
<dbReference type="PANTHER" id="PTHR32060:SF30">
    <property type="entry name" value="CARBOXY-TERMINAL PROCESSING PROTEASE CTPA"/>
    <property type="match status" value="1"/>
</dbReference>
<dbReference type="InterPro" id="IPR006311">
    <property type="entry name" value="TAT_signal"/>
</dbReference>
<dbReference type="InterPro" id="IPR029045">
    <property type="entry name" value="ClpP/crotonase-like_dom_sf"/>
</dbReference>
<gene>
    <name evidence="3" type="ORF">GCM10009422_00410</name>
</gene>
<dbReference type="Gene3D" id="3.90.226.10">
    <property type="entry name" value="2-enoyl-CoA Hydratase, Chain A, domain 1"/>
    <property type="match status" value="1"/>
</dbReference>
<dbReference type="EMBL" id="BAAAGA010000001">
    <property type="protein sequence ID" value="GAA0609555.1"/>
    <property type="molecule type" value="Genomic_DNA"/>
</dbReference>
<keyword evidence="1" id="KW-0732">Signal</keyword>
<dbReference type="SMART" id="SM00245">
    <property type="entry name" value="TSPc"/>
    <property type="match status" value="1"/>
</dbReference>
<name>A0ABN1GEG3_9CAUL</name>
<comment type="caution">
    <text evidence="3">The sequence shown here is derived from an EMBL/GenBank/DDBJ whole genome shotgun (WGS) entry which is preliminary data.</text>
</comment>
<dbReference type="Proteomes" id="UP001501352">
    <property type="component" value="Unassembled WGS sequence"/>
</dbReference>